<evidence type="ECO:0000256" key="4">
    <source>
        <dbReference type="ARBA" id="ARBA00022485"/>
    </source>
</evidence>
<protein>
    <recommendedName>
        <fullName evidence="10">Exonuclease V</fullName>
    </recommendedName>
</protein>
<name>A0A9P7T0G8_9HYPO</name>
<keyword evidence="4" id="KW-0408">Iron</keyword>
<keyword evidence="4" id="KW-0479">Metal-binding</keyword>
<accession>A0A9P7T0G8</accession>
<dbReference type="GO" id="GO:0005634">
    <property type="term" value="C:nucleus"/>
    <property type="evidence" value="ECO:0007669"/>
    <property type="project" value="TreeGrafter"/>
</dbReference>
<dbReference type="GO" id="GO:0051539">
    <property type="term" value="F:4 iron, 4 sulfur cluster binding"/>
    <property type="evidence" value="ECO:0007669"/>
    <property type="project" value="UniProtKB-KW"/>
</dbReference>
<evidence type="ECO:0000256" key="3">
    <source>
        <dbReference type="ARBA" id="ARBA00011245"/>
    </source>
</evidence>
<dbReference type="EMBL" id="SRPW01000672">
    <property type="protein sequence ID" value="KAG6012970.1"/>
    <property type="molecule type" value="Genomic_DNA"/>
</dbReference>
<organism evidence="8 9">
    <name type="scientific">Claviceps pusilla</name>
    <dbReference type="NCBI Taxonomy" id="123648"/>
    <lineage>
        <taxon>Eukaryota</taxon>
        <taxon>Fungi</taxon>
        <taxon>Dikarya</taxon>
        <taxon>Ascomycota</taxon>
        <taxon>Pezizomycotina</taxon>
        <taxon>Sordariomycetes</taxon>
        <taxon>Hypocreomycetidae</taxon>
        <taxon>Hypocreales</taxon>
        <taxon>Clavicipitaceae</taxon>
        <taxon>Claviceps</taxon>
    </lineage>
</organism>
<evidence type="ECO:0000256" key="5">
    <source>
        <dbReference type="ARBA" id="ARBA00022722"/>
    </source>
</evidence>
<comment type="caution">
    <text evidence="8">The sequence shown here is derived from an EMBL/GenBank/DDBJ whole genome shotgun (WGS) entry which is preliminary data.</text>
</comment>
<keyword evidence="4" id="KW-0004">4Fe-4S</keyword>
<gene>
    <name evidence="8" type="ORF">E4U43_007550</name>
</gene>
<keyword evidence="5" id="KW-0540">Nuclease</keyword>
<dbReference type="InterPro" id="IPR019190">
    <property type="entry name" value="EXOV"/>
</dbReference>
<dbReference type="Pfam" id="PF09810">
    <property type="entry name" value="Exo5"/>
    <property type="match status" value="1"/>
</dbReference>
<reference evidence="8" key="1">
    <citation type="journal article" date="2020" name="bioRxiv">
        <title>Whole genome comparisons of ergot fungi reveals the divergence and evolution of species within the genus Claviceps are the result of varying mechanisms driving genome evolution and host range expansion.</title>
        <authorList>
            <person name="Wyka S.A."/>
            <person name="Mondo S.J."/>
            <person name="Liu M."/>
            <person name="Dettman J."/>
            <person name="Nalam V."/>
            <person name="Broders K.D."/>
        </authorList>
    </citation>
    <scope>NUCLEOTIDE SEQUENCE</scope>
    <source>
        <strain evidence="8">CCC 602</strain>
    </source>
</reference>
<dbReference type="AlphaFoldDB" id="A0A9P7T0G8"/>
<feature type="region of interest" description="Disordered" evidence="7">
    <location>
        <begin position="387"/>
        <end position="406"/>
    </location>
</feature>
<evidence type="ECO:0000256" key="2">
    <source>
        <dbReference type="ARBA" id="ARBA00009797"/>
    </source>
</evidence>
<dbReference type="GO" id="GO:0036297">
    <property type="term" value="P:interstrand cross-link repair"/>
    <property type="evidence" value="ECO:0007669"/>
    <property type="project" value="TreeGrafter"/>
</dbReference>
<keyword evidence="6" id="KW-0269">Exonuclease</keyword>
<dbReference type="OrthoDB" id="354769at2759"/>
<keyword evidence="4" id="KW-0411">Iron-sulfur</keyword>
<dbReference type="PANTHER" id="PTHR14464">
    <property type="entry name" value="EXONUCLEASE V"/>
    <property type="match status" value="1"/>
</dbReference>
<evidence type="ECO:0008006" key="10">
    <source>
        <dbReference type="Google" id="ProtNLM"/>
    </source>
</evidence>
<dbReference type="GO" id="GO:0045145">
    <property type="term" value="F:single-stranded DNA 5'-3' DNA exonuclease activity"/>
    <property type="evidence" value="ECO:0007669"/>
    <property type="project" value="InterPro"/>
</dbReference>
<keyword evidence="9" id="KW-1185">Reference proteome</keyword>
<evidence type="ECO:0000256" key="7">
    <source>
        <dbReference type="SAM" id="MobiDB-lite"/>
    </source>
</evidence>
<dbReference type="GO" id="GO:0005739">
    <property type="term" value="C:mitochondrion"/>
    <property type="evidence" value="ECO:0007669"/>
    <property type="project" value="TreeGrafter"/>
</dbReference>
<dbReference type="Proteomes" id="UP000748025">
    <property type="component" value="Unassembled WGS sequence"/>
</dbReference>
<evidence type="ECO:0000256" key="6">
    <source>
        <dbReference type="ARBA" id="ARBA00022839"/>
    </source>
</evidence>
<evidence type="ECO:0000256" key="1">
    <source>
        <dbReference type="ARBA" id="ARBA00001966"/>
    </source>
</evidence>
<evidence type="ECO:0000313" key="8">
    <source>
        <dbReference type="EMBL" id="KAG6012970.1"/>
    </source>
</evidence>
<keyword evidence="6" id="KW-0378">Hydrolase</keyword>
<comment type="cofactor">
    <cofactor evidence="1">
        <name>[4Fe-4S] cluster</name>
        <dbReference type="ChEBI" id="CHEBI:49883"/>
    </cofactor>
</comment>
<comment type="subunit">
    <text evidence="3">Monomer.</text>
</comment>
<proteinExistence type="inferred from homology"/>
<comment type="similarity">
    <text evidence="2">Belongs to the EXO5 family.</text>
</comment>
<sequence>MAAHQISDDESNYGSDFSPEDEQLLIELVSGTAHASVSTAVADVLAASSGDLACLDGTLTQIDTPDYNGRGNSARKDVYDGLHASQAVVGDSSSSCPKSVIDLPTTTDVVYPDLSRALTKLVTSQTSRAVDKIRVERPDDREDGRSPLQRFRSFPNRPLSVSDLTAGAWCELQYWYTLTKLPGGRRTRTTAMKGGSKVHKKLEDEVHTTVKIDVLTKEDGFALRLWNFIHGLRTLRETGLTRELEVWGVVNGNFVNGVIDSVSHQNPNPDFEKELVRQSKREANQKSLTEFLAPIVTSTPTDASPNVYLADVKTRGSLAPVTKPLLRPAKIQLMLYHRFLSKIAAGELDFLGLFHRYGLDPDNTFSDHFLAQMGDLHDEVFDQCSLDGSPASETAESRDNQGAVAEDSTSSAKIKYRTLRELTCLVKEEVTKTFPRGQASVGQMLQVQYVHRSDGREIDVHDFPVSDSVLDEYLKGYMSWWQGERKAAGVEIEEAFKCRICEFADECSWKNAIVEERLQKAQETVVARRKKNMSLGS</sequence>
<dbReference type="PANTHER" id="PTHR14464:SF4">
    <property type="entry name" value="EXONUCLEASE V"/>
    <property type="match status" value="1"/>
</dbReference>
<evidence type="ECO:0000313" key="9">
    <source>
        <dbReference type="Proteomes" id="UP000748025"/>
    </source>
</evidence>